<sequence length="57" mass="6447">MPAPRRTRPTMSMATFMAAALMAPPRKKLAAPTMMLARRPRRLVTWEAPKVETRPAK</sequence>
<reference evidence="1" key="1">
    <citation type="submission" date="2014-09" db="EMBL/GenBank/DDBJ databases">
        <authorList>
            <person name="Magalhaes I.L.F."/>
            <person name="Oliveira U."/>
            <person name="Santos F.R."/>
            <person name="Vidigal T.H.D.A."/>
            <person name="Brescovit A.D."/>
            <person name="Santos A.J."/>
        </authorList>
    </citation>
    <scope>NUCLEOTIDE SEQUENCE</scope>
    <source>
        <tissue evidence="1">Shoot tissue taken approximately 20 cm above the soil surface</tissue>
    </source>
</reference>
<proteinExistence type="predicted"/>
<name>A0A0A9GW54_ARUDO</name>
<evidence type="ECO:0000313" key="1">
    <source>
        <dbReference type="EMBL" id="JAE27779.1"/>
    </source>
</evidence>
<reference evidence="1" key="2">
    <citation type="journal article" date="2015" name="Data Brief">
        <title>Shoot transcriptome of the giant reed, Arundo donax.</title>
        <authorList>
            <person name="Barrero R.A."/>
            <person name="Guerrero F.D."/>
            <person name="Moolhuijzen P."/>
            <person name="Goolsby J.A."/>
            <person name="Tidwell J."/>
            <person name="Bellgard S.E."/>
            <person name="Bellgard M.I."/>
        </authorList>
    </citation>
    <scope>NUCLEOTIDE SEQUENCE</scope>
    <source>
        <tissue evidence="1">Shoot tissue taken approximately 20 cm above the soil surface</tissue>
    </source>
</reference>
<dbReference type="EMBL" id="GBRH01170117">
    <property type="protein sequence ID" value="JAE27779.1"/>
    <property type="molecule type" value="Transcribed_RNA"/>
</dbReference>
<accession>A0A0A9GW54</accession>
<organism evidence="1">
    <name type="scientific">Arundo donax</name>
    <name type="common">Giant reed</name>
    <name type="synonym">Donax arundinaceus</name>
    <dbReference type="NCBI Taxonomy" id="35708"/>
    <lineage>
        <taxon>Eukaryota</taxon>
        <taxon>Viridiplantae</taxon>
        <taxon>Streptophyta</taxon>
        <taxon>Embryophyta</taxon>
        <taxon>Tracheophyta</taxon>
        <taxon>Spermatophyta</taxon>
        <taxon>Magnoliopsida</taxon>
        <taxon>Liliopsida</taxon>
        <taxon>Poales</taxon>
        <taxon>Poaceae</taxon>
        <taxon>PACMAD clade</taxon>
        <taxon>Arundinoideae</taxon>
        <taxon>Arundineae</taxon>
        <taxon>Arundo</taxon>
    </lineage>
</organism>
<dbReference type="AlphaFoldDB" id="A0A0A9GW54"/>
<protein>
    <submittedName>
        <fullName evidence="1">Uncharacterized protein</fullName>
    </submittedName>
</protein>